<feature type="transmembrane region" description="Helical" evidence="4">
    <location>
        <begin position="356"/>
        <end position="375"/>
    </location>
</feature>
<feature type="transmembrane region" description="Helical" evidence="4">
    <location>
        <begin position="80"/>
        <end position="98"/>
    </location>
</feature>
<feature type="domain" description="Major facilitator superfamily (MFS) profile" evidence="5">
    <location>
        <begin position="18"/>
        <end position="407"/>
    </location>
</feature>
<feature type="transmembrane region" description="Helical" evidence="4">
    <location>
        <begin position="254"/>
        <end position="275"/>
    </location>
</feature>
<keyword evidence="3 4" id="KW-0472">Membrane</keyword>
<organism evidence="6 7">
    <name type="scientific">Acidisoma cellulosilyticum</name>
    <dbReference type="NCBI Taxonomy" id="2802395"/>
    <lineage>
        <taxon>Bacteria</taxon>
        <taxon>Pseudomonadati</taxon>
        <taxon>Pseudomonadota</taxon>
        <taxon>Alphaproteobacteria</taxon>
        <taxon>Acetobacterales</taxon>
        <taxon>Acidocellaceae</taxon>
        <taxon>Acidisoma</taxon>
    </lineage>
</organism>
<dbReference type="GO" id="GO:0022857">
    <property type="term" value="F:transmembrane transporter activity"/>
    <property type="evidence" value="ECO:0007669"/>
    <property type="project" value="InterPro"/>
</dbReference>
<feature type="transmembrane region" description="Helical" evidence="4">
    <location>
        <begin position="169"/>
        <end position="190"/>
    </location>
</feature>
<feature type="transmembrane region" description="Helical" evidence="4">
    <location>
        <begin position="312"/>
        <end position="335"/>
    </location>
</feature>
<dbReference type="PANTHER" id="PTHR23527:SF1">
    <property type="entry name" value="BLL3282 PROTEIN"/>
    <property type="match status" value="1"/>
</dbReference>
<keyword evidence="1 4" id="KW-0812">Transmembrane</keyword>
<protein>
    <submittedName>
        <fullName evidence="6">MFS transporter</fullName>
    </submittedName>
</protein>
<dbReference type="EMBL" id="JAESVA010000008">
    <property type="protein sequence ID" value="MCB8882578.1"/>
    <property type="molecule type" value="Genomic_DNA"/>
</dbReference>
<evidence type="ECO:0000259" key="5">
    <source>
        <dbReference type="PROSITE" id="PS50850"/>
    </source>
</evidence>
<accession>A0A963Z686</accession>
<keyword evidence="7" id="KW-1185">Reference proteome</keyword>
<gene>
    <name evidence="6" type="ORF">ACELLULO517_20195</name>
</gene>
<comment type="caution">
    <text evidence="6">The sequence shown here is derived from an EMBL/GenBank/DDBJ whole genome shotgun (WGS) entry which is preliminary data.</text>
</comment>
<proteinExistence type="predicted"/>
<evidence type="ECO:0000256" key="4">
    <source>
        <dbReference type="SAM" id="Phobius"/>
    </source>
</evidence>
<feature type="transmembrane region" description="Helical" evidence="4">
    <location>
        <begin position="53"/>
        <end position="73"/>
    </location>
</feature>
<dbReference type="PANTHER" id="PTHR23527">
    <property type="entry name" value="BLL3282 PROTEIN"/>
    <property type="match status" value="1"/>
</dbReference>
<evidence type="ECO:0000313" key="6">
    <source>
        <dbReference type="EMBL" id="MCB8882578.1"/>
    </source>
</evidence>
<feature type="transmembrane region" description="Helical" evidence="4">
    <location>
        <begin position="282"/>
        <end position="306"/>
    </location>
</feature>
<dbReference type="Proteomes" id="UP000721844">
    <property type="component" value="Unassembled WGS sequence"/>
</dbReference>
<name>A0A963Z686_9PROT</name>
<dbReference type="PROSITE" id="PS50850">
    <property type="entry name" value="MFS"/>
    <property type="match status" value="1"/>
</dbReference>
<keyword evidence="2 4" id="KW-1133">Transmembrane helix</keyword>
<dbReference type="InterPro" id="IPR011701">
    <property type="entry name" value="MFS"/>
</dbReference>
<dbReference type="Gene3D" id="1.20.1250.20">
    <property type="entry name" value="MFS general substrate transporter like domains"/>
    <property type="match status" value="2"/>
</dbReference>
<dbReference type="InterPro" id="IPR020846">
    <property type="entry name" value="MFS_dom"/>
</dbReference>
<sequence length="414" mass="42999">MSFAAGEAAARRPSLSATLAICTASQALATSSILALAAITPIVARSLSIYSYWIGYQVSLIYFAGIFASAVSGSLIKRWGAARVGQIGLLCAAFGLLGLATGKVPAMIVSSLLLGVGYACNNPSSSHMLQRLAPSRLRNVIFSIKQAGVPLGGVLAALSMPPLSEAVGWQWALIIAAIPCLVLGMTFGLLREWWDDDRKPQTLVGVGAVWEGQKRVWARSDLRLVSMLGMLYAAVQLSVSAFTVTMLVSELGWTTVQAGAVAAAVQVCGAIGRVVWGVVADLLGAGFLVLALLGLMIGLCCIALLWSHGLTVRADIAILCVLGASAIGWNGVMLAETARLSALSAAAGSGTLTGDVMVYTFIGVVIGPSAFAFAYGHIGSYTISFALFSIPALVGGVIALWGHLRSQSLVRRRS</sequence>
<dbReference type="AlphaFoldDB" id="A0A963Z686"/>
<evidence type="ECO:0000256" key="2">
    <source>
        <dbReference type="ARBA" id="ARBA00022989"/>
    </source>
</evidence>
<evidence type="ECO:0000256" key="1">
    <source>
        <dbReference type="ARBA" id="ARBA00022692"/>
    </source>
</evidence>
<dbReference type="InterPro" id="IPR036259">
    <property type="entry name" value="MFS_trans_sf"/>
</dbReference>
<dbReference type="RefSeq" id="WP_227309241.1">
    <property type="nucleotide sequence ID" value="NZ_JAESVA010000008.1"/>
</dbReference>
<reference evidence="6 7" key="1">
    <citation type="journal article" date="2021" name="Microorganisms">
        <title>Acidisoma silvae sp. nov. and Acidisomacellulosilytica sp. nov., Two Acidophilic Bacteria Isolated from Decaying Wood, Hydrolyzing Cellulose and Producing Poly-3-hydroxybutyrate.</title>
        <authorList>
            <person name="Mieszkin S."/>
            <person name="Pouder E."/>
            <person name="Uroz S."/>
            <person name="Simon-Colin C."/>
            <person name="Alain K."/>
        </authorList>
    </citation>
    <scope>NUCLEOTIDE SEQUENCE [LARGE SCALE GENOMIC DNA]</scope>
    <source>
        <strain evidence="6 7">HW T5.17</strain>
    </source>
</reference>
<dbReference type="InterPro" id="IPR052952">
    <property type="entry name" value="MFS-Transporter"/>
</dbReference>
<dbReference type="Pfam" id="PF07690">
    <property type="entry name" value="MFS_1"/>
    <property type="match status" value="1"/>
</dbReference>
<dbReference type="SUPFAM" id="SSF103473">
    <property type="entry name" value="MFS general substrate transporter"/>
    <property type="match status" value="1"/>
</dbReference>
<feature type="transmembrane region" description="Helical" evidence="4">
    <location>
        <begin position="381"/>
        <end position="404"/>
    </location>
</feature>
<evidence type="ECO:0000313" key="7">
    <source>
        <dbReference type="Proteomes" id="UP000721844"/>
    </source>
</evidence>
<evidence type="ECO:0000256" key="3">
    <source>
        <dbReference type="ARBA" id="ARBA00023136"/>
    </source>
</evidence>
<feature type="transmembrane region" description="Helical" evidence="4">
    <location>
        <begin position="224"/>
        <end position="248"/>
    </location>
</feature>